<dbReference type="EMBL" id="CM001220">
    <property type="protein sequence ID" value="KEH30650.1"/>
    <property type="molecule type" value="Genomic_DNA"/>
</dbReference>
<dbReference type="EnsemblPlants" id="KEH30650">
    <property type="protein sequence ID" value="KEH30650"/>
    <property type="gene ID" value="MTR_4g077707"/>
</dbReference>
<sequence>MFGLTFPQPGARPNATFSEKLQNETSAQMCLGQMRHPISKFIEQIIFMIHILFGSSRHPIFHLNVAIYNLELHSGS</sequence>
<reference evidence="1 3" key="2">
    <citation type="journal article" date="2014" name="BMC Genomics">
        <title>An improved genome release (version Mt4.0) for the model legume Medicago truncatula.</title>
        <authorList>
            <person name="Tang H."/>
            <person name="Krishnakumar V."/>
            <person name="Bidwell S."/>
            <person name="Rosen B."/>
            <person name="Chan A."/>
            <person name="Zhou S."/>
            <person name="Gentzbittel L."/>
            <person name="Childs K.L."/>
            <person name="Yandell M."/>
            <person name="Gundlach H."/>
            <person name="Mayer K.F."/>
            <person name="Schwartz D.C."/>
            <person name="Town C.D."/>
        </authorList>
    </citation>
    <scope>GENOME REANNOTATION</scope>
    <source>
        <strain evidence="1">A17</strain>
        <strain evidence="2 3">cv. Jemalong A17</strain>
    </source>
</reference>
<dbReference type="HOGENOM" id="CLU_2658211_0_0_1"/>
<gene>
    <name evidence="1" type="ordered locus">MTR_4g077707</name>
</gene>
<keyword evidence="3" id="KW-1185">Reference proteome</keyword>
<reference evidence="1 3" key="1">
    <citation type="journal article" date="2011" name="Nature">
        <title>The Medicago genome provides insight into the evolution of rhizobial symbioses.</title>
        <authorList>
            <person name="Young N.D."/>
            <person name="Debelle F."/>
            <person name="Oldroyd G.E."/>
            <person name="Geurts R."/>
            <person name="Cannon S.B."/>
            <person name="Udvardi M.K."/>
            <person name="Benedito V.A."/>
            <person name="Mayer K.F."/>
            <person name="Gouzy J."/>
            <person name="Schoof H."/>
            <person name="Van de Peer Y."/>
            <person name="Proost S."/>
            <person name="Cook D.R."/>
            <person name="Meyers B.C."/>
            <person name="Spannagl M."/>
            <person name="Cheung F."/>
            <person name="De Mita S."/>
            <person name="Krishnakumar V."/>
            <person name="Gundlach H."/>
            <person name="Zhou S."/>
            <person name="Mudge J."/>
            <person name="Bharti A.K."/>
            <person name="Murray J.D."/>
            <person name="Naoumkina M.A."/>
            <person name="Rosen B."/>
            <person name="Silverstein K.A."/>
            <person name="Tang H."/>
            <person name="Rombauts S."/>
            <person name="Zhao P.X."/>
            <person name="Zhou P."/>
            <person name="Barbe V."/>
            <person name="Bardou P."/>
            <person name="Bechner M."/>
            <person name="Bellec A."/>
            <person name="Berger A."/>
            <person name="Berges H."/>
            <person name="Bidwell S."/>
            <person name="Bisseling T."/>
            <person name="Choisne N."/>
            <person name="Couloux A."/>
            <person name="Denny R."/>
            <person name="Deshpande S."/>
            <person name="Dai X."/>
            <person name="Doyle J.J."/>
            <person name="Dudez A.M."/>
            <person name="Farmer A.D."/>
            <person name="Fouteau S."/>
            <person name="Franken C."/>
            <person name="Gibelin C."/>
            <person name="Gish J."/>
            <person name="Goldstein S."/>
            <person name="Gonzalez A.J."/>
            <person name="Green P.J."/>
            <person name="Hallab A."/>
            <person name="Hartog M."/>
            <person name="Hua A."/>
            <person name="Humphray S.J."/>
            <person name="Jeong D.H."/>
            <person name="Jing Y."/>
            <person name="Jocker A."/>
            <person name="Kenton S.M."/>
            <person name="Kim D.J."/>
            <person name="Klee K."/>
            <person name="Lai H."/>
            <person name="Lang C."/>
            <person name="Lin S."/>
            <person name="Macmil S.L."/>
            <person name="Magdelenat G."/>
            <person name="Matthews L."/>
            <person name="McCorrison J."/>
            <person name="Monaghan E.L."/>
            <person name="Mun J.H."/>
            <person name="Najar F.Z."/>
            <person name="Nicholson C."/>
            <person name="Noirot C."/>
            <person name="O'Bleness M."/>
            <person name="Paule C.R."/>
            <person name="Poulain J."/>
            <person name="Prion F."/>
            <person name="Qin B."/>
            <person name="Qu C."/>
            <person name="Retzel E.F."/>
            <person name="Riddle C."/>
            <person name="Sallet E."/>
            <person name="Samain S."/>
            <person name="Samson N."/>
            <person name="Sanders I."/>
            <person name="Saurat O."/>
            <person name="Scarpelli C."/>
            <person name="Schiex T."/>
            <person name="Segurens B."/>
            <person name="Severin A.J."/>
            <person name="Sherrier D.J."/>
            <person name="Shi R."/>
            <person name="Sims S."/>
            <person name="Singer S.R."/>
            <person name="Sinharoy S."/>
            <person name="Sterck L."/>
            <person name="Viollet A."/>
            <person name="Wang B.B."/>
            <person name="Wang K."/>
            <person name="Wang M."/>
            <person name="Wang X."/>
            <person name="Warfsmann J."/>
            <person name="Weissenbach J."/>
            <person name="White D.D."/>
            <person name="White J.D."/>
            <person name="Wiley G.B."/>
            <person name="Wincker P."/>
            <person name="Xing Y."/>
            <person name="Yang L."/>
            <person name="Yao Z."/>
            <person name="Ying F."/>
            <person name="Zhai J."/>
            <person name="Zhou L."/>
            <person name="Zuber A."/>
            <person name="Denarie J."/>
            <person name="Dixon R.A."/>
            <person name="May G.D."/>
            <person name="Schwartz D.C."/>
            <person name="Rogers J."/>
            <person name="Quetier F."/>
            <person name="Town C.D."/>
            <person name="Roe B.A."/>
        </authorList>
    </citation>
    <scope>NUCLEOTIDE SEQUENCE [LARGE SCALE GENOMIC DNA]</scope>
    <source>
        <strain evidence="1">A17</strain>
        <strain evidence="2 3">cv. Jemalong A17</strain>
    </source>
</reference>
<reference evidence="2" key="3">
    <citation type="submission" date="2015-04" db="UniProtKB">
        <authorList>
            <consortium name="EnsemblPlants"/>
        </authorList>
    </citation>
    <scope>IDENTIFICATION</scope>
    <source>
        <strain evidence="2">cv. Jemalong A17</strain>
    </source>
</reference>
<organism evidence="1 3">
    <name type="scientific">Medicago truncatula</name>
    <name type="common">Barrel medic</name>
    <name type="synonym">Medicago tribuloides</name>
    <dbReference type="NCBI Taxonomy" id="3880"/>
    <lineage>
        <taxon>Eukaryota</taxon>
        <taxon>Viridiplantae</taxon>
        <taxon>Streptophyta</taxon>
        <taxon>Embryophyta</taxon>
        <taxon>Tracheophyta</taxon>
        <taxon>Spermatophyta</taxon>
        <taxon>Magnoliopsida</taxon>
        <taxon>eudicotyledons</taxon>
        <taxon>Gunneridae</taxon>
        <taxon>Pentapetalae</taxon>
        <taxon>rosids</taxon>
        <taxon>fabids</taxon>
        <taxon>Fabales</taxon>
        <taxon>Fabaceae</taxon>
        <taxon>Papilionoideae</taxon>
        <taxon>50 kb inversion clade</taxon>
        <taxon>NPAAA clade</taxon>
        <taxon>Hologalegina</taxon>
        <taxon>IRL clade</taxon>
        <taxon>Trifolieae</taxon>
        <taxon>Medicago</taxon>
    </lineage>
</organism>
<protein>
    <submittedName>
        <fullName evidence="1 2">Uncharacterized protein</fullName>
    </submittedName>
</protein>
<evidence type="ECO:0000313" key="2">
    <source>
        <dbReference type="EnsemblPlants" id="KEH30650"/>
    </source>
</evidence>
<proteinExistence type="predicted"/>
<evidence type="ECO:0000313" key="1">
    <source>
        <dbReference type="EMBL" id="KEH30650.1"/>
    </source>
</evidence>
<dbReference type="Proteomes" id="UP000002051">
    <property type="component" value="Chromosome 4"/>
</dbReference>
<dbReference type="AlphaFoldDB" id="A0A072UXP9"/>
<name>A0A072UXP9_MEDTR</name>
<evidence type="ECO:0000313" key="3">
    <source>
        <dbReference type="Proteomes" id="UP000002051"/>
    </source>
</evidence>
<accession>A0A072UXP9</accession>